<proteinExistence type="predicted"/>
<sequence length="78" mass="9041">MSRKKKFIPEVNQEVECFCCDSKRETPWLYPFEGYVKTVYEKSALVTIGSTHPKDDHLVVERGGRTIVPFTEMRAVEC</sequence>
<name>A0A511J588_9ENTE</name>
<dbReference type="Proteomes" id="UP000321830">
    <property type="component" value="Unassembled WGS sequence"/>
</dbReference>
<gene>
    <name evidence="1" type="ORF">EVI01_24910</name>
</gene>
<dbReference type="EMBL" id="BJWF01000052">
    <property type="protein sequence ID" value="GEL93154.1"/>
    <property type="molecule type" value="Genomic_DNA"/>
</dbReference>
<comment type="caution">
    <text evidence="1">The sequence shown here is derived from an EMBL/GenBank/DDBJ whole genome shotgun (WGS) entry which is preliminary data.</text>
</comment>
<dbReference type="AlphaFoldDB" id="A0A511J588"/>
<accession>A0A511J588</accession>
<reference evidence="1 2" key="1">
    <citation type="submission" date="2019-07" db="EMBL/GenBank/DDBJ databases">
        <title>Whole genome shotgun sequence of Enterococcus villorum NBRC 100699.</title>
        <authorList>
            <person name="Hosoyama A."/>
            <person name="Uohara A."/>
            <person name="Ohji S."/>
            <person name="Ichikawa N."/>
        </authorList>
    </citation>
    <scope>NUCLEOTIDE SEQUENCE [LARGE SCALE GENOMIC DNA]</scope>
    <source>
        <strain evidence="1 2">NBRC 100699</strain>
    </source>
</reference>
<protein>
    <submittedName>
        <fullName evidence="1">Uncharacterized protein</fullName>
    </submittedName>
</protein>
<organism evidence="1 2">
    <name type="scientific">Enterococcus villorum</name>
    <dbReference type="NCBI Taxonomy" id="112904"/>
    <lineage>
        <taxon>Bacteria</taxon>
        <taxon>Bacillati</taxon>
        <taxon>Bacillota</taxon>
        <taxon>Bacilli</taxon>
        <taxon>Lactobacillales</taxon>
        <taxon>Enterococcaceae</taxon>
        <taxon>Enterococcus</taxon>
    </lineage>
</organism>
<evidence type="ECO:0000313" key="2">
    <source>
        <dbReference type="Proteomes" id="UP000321830"/>
    </source>
</evidence>
<evidence type="ECO:0000313" key="1">
    <source>
        <dbReference type="EMBL" id="GEL93154.1"/>
    </source>
</evidence>
<dbReference type="RefSeq" id="WP_010719515.1">
    <property type="nucleotide sequence ID" value="NZ_BJWF01000052.1"/>
</dbReference>